<protein>
    <submittedName>
        <fullName evidence="4">Polysaccharide biosynthesis/export family protein</fullName>
    </submittedName>
</protein>
<dbReference type="Gene3D" id="3.10.560.10">
    <property type="entry name" value="Outer membrane lipoprotein wza domain like"/>
    <property type="match status" value="1"/>
</dbReference>
<name>A0AAU8CZH8_9HYPH</name>
<dbReference type="AlphaFoldDB" id="A0AAU8CZH8"/>
<dbReference type="Gene3D" id="3.30.1950.10">
    <property type="entry name" value="wza like domain"/>
    <property type="match status" value="1"/>
</dbReference>
<accession>A0AAU8CZH8</accession>
<evidence type="ECO:0000259" key="3">
    <source>
        <dbReference type="Pfam" id="PF25994"/>
    </source>
</evidence>
<evidence type="ECO:0000256" key="1">
    <source>
        <dbReference type="ARBA" id="ARBA00022729"/>
    </source>
</evidence>
<dbReference type="GO" id="GO:0015159">
    <property type="term" value="F:polysaccharide transmembrane transporter activity"/>
    <property type="evidence" value="ECO:0007669"/>
    <property type="project" value="InterPro"/>
</dbReference>
<keyword evidence="4" id="KW-0614">Plasmid</keyword>
<reference evidence="4" key="1">
    <citation type="submission" date="2024-06" db="EMBL/GenBank/DDBJ databases">
        <title>Mesorhizobium karijinii sp. nov., a symbiont of the iconic Swainsona formosa from arid Australia.</title>
        <authorList>
            <person name="Hill Y.J."/>
            <person name="Watkin E.L.J."/>
            <person name="O'Hara G.W."/>
            <person name="Terpolilli J."/>
            <person name="Tye M.L."/>
            <person name="Kohlmeier M.G."/>
        </authorList>
    </citation>
    <scope>NUCLEOTIDE SEQUENCE</scope>
    <source>
        <strain evidence="4">WSM2240</strain>
        <plasmid evidence="4">pMk2240A</plasmid>
    </source>
</reference>
<geneLocation type="plasmid" evidence="4">
    <name>pMk2240A</name>
</geneLocation>
<dbReference type="RefSeq" id="WP_353646487.1">
    <property type="nucleotide sequence ID" value="NZ_CP159256.1"/>
</dbReference>
<dbReference type="EMBL" id="CP159256">
    <property type="protein sequence ID" value="XCG52279.1"/>
    <property type="molecule type" value="Genomic_DNA"/>
</dbReference>
<proteinExistence type="predicted"/>
<evidence type="ECO:0000313" key="4">
    <source>
        <dbReference type="EMBL" id="XCG52279.1"/>
    </source>
</evidence>
<organism evidence="4">
    <name type="scientific">Mesorhizobium sp. WSM2240</name>
    <dbReference type="NCBI Taxonomy" id="3228851"/>
    <lineage>
        <taxon>Bacteria</taxon>
        <taxon>Pseudomonadati</taxon>
        <taxon>Pseudomonadota</taxon>
        <taxon>Alphaproteobacteria</taxon>
        <taxon>Hyphomicrobiales</taxon>
        <taxon>Phyllobacteriaceae</taxon>
        <taxon>Mesorhizobium</taxon>
    </lineage>
</organism>
<sequence>MIIHRERPIGRKMSRTRWSRFCAVSYRRLVATVVVASLATSQIDLASAVEARAYPVEAGDELQVVIYGDENTSTVLSGRFRVEPDGSIYYPLLGKLTVAGLSPVKIAELLQNSLSTQVRISSPTVSVAEFAPVFLVGDVVRTGPFQFQPDMTVFQLVLQAGGILQTEASESARLSLMQELSSLELNNYSLRVQKARLLAEIEGSDFGAGAPVEASPVDASPVDAASIMSAESAIFAVRQRARESRRRTYDAQREGYDQEISSIEKSIVLHDEEVRLLEEQLSVQEGLAERGLAAHSARRDAQRQLAVTRREALEFRTALFRARQNRIAVDQALAETETRIDEANVEKLRDVELAYYQNEIALASAKAKFAQFDTARNAVQNALGRAPQYRLIRLVNGEYTSRLVDEVTKLERGDIVRVTFAEADMKTPIVDQPQQKQMTQPEG</sequence>
<dbReference type="Pfam" id="PF02563">
    <property type="entry name" value="Poly_export"/>
    <property type="match status" value="1"/>
</dbReference>
<dbReference type="PANTHER" id="PTHR33619">
    <property type="entry name" value="POLYSACCHARIDE EXPORT PROTEIN GFCE-RELATED"/>
    <property type="match status" value="1"/>
</dbReference>
<dbReference type="Pfam" id="PF25994">
    <property type="entry name" value="HH_AprE"/>
    <property type="match status" value="1"/>
</dbReference>
<dbReference type="InterPro" id="IPR058781">
    <property type="entry name" value="HH_AprE-like"/>
</dbReference>
<dbReference type="PANTHER" id="PTHR33619:SF3">
    <property type="entry name" value="POLYSACCHARIDE EXPORT PROTEIN GFCE-RELATED"/>
    <property type="match status" value="1"/>
</dbReference>
<dbReference type="InterPro" id="IPR003715">
    <property type="entry name" value="Poly_export_N"/>
</dbReference>
<feature type="domain" description="AprE-like long alpha-helical hairpin" evidence="3">
    <location>
        <begin position="179"/>
        <end position="358"/>
    </location>
</feature>
<feature type="domain" description="Polysaccharide export protein N-terminal" evidence="2">
    <location>
        <begin position="51"/>
        <end position="127"/>
    </location>
</feature>
<keyword evidence="1" id="KW-0732">Signal</keyword>
<dbReference type="InterPro" id="IPR049712">
    <property type="entry name" value="Poly_export"/>
</dbReference>
<evidence type="ECO:0000259" key="2">
    <source>
        <dbReference type="Pfam" id="PF02563"/>
    </source>
</evidence>
<gene>
    <name evidence="4" type="ORF">ABVK50_32890</name>
</gene>